<evidence type="ECO:0000313" key="2">
    <source>
        <dbReference type="Proteomes" id="UP000627521"/>
    </source>
</evidence>
<dbReference type="Pfam" id="PF14091">
    <property type="entry name" value="DUF4269"/>
    <property type="match status" value="1"/>
</dbReference>
<dbReference type="Proteomes" id="UP000627521">
    <property type="component" value="Unassembled WGS sequence"/>
</dbReference>
<comment type="caution">
    <text evidence="1">The sequence shown here is derived from an EMBL/GenBank/DDBJ whole genome shotgun (WGS) entry which is preliminary data.</text>
</comment>
<reference evidence="1 2" key="1">
    <citation type="submission" date="2020-09" db="EMBL/GenBank/DDBJ databases">
        <title>Bacillus nautilus sp. nov., Chryseoglobus crepusculi sp. nov, and Psychrobacter noctis sp. nov., isolated from deep-sea sponges from the equatorial Atlantic.</title>
        <authorList>
            <person name="Stennett H.L."/>
            <person name="Williams S.E."/>
        </authorList>
    </citation>
    <scope>NUCLEOTIDE SEQUENCE [LARGE SCALE GENOMIC DNA]</scope>
    <source>
        <strain evidence="1 2">28M-24</strain>
    </source>
</reference>
<proteinExistence type="predicted"/>
<dbReference type="EMBL" id="JACXXH010000005">
    <property type="protein sequence ID" value="MBD3863847.1"/>
    <property type="molecule type" value="Genomic_DNA"/>
</dbReference>
<keyword evidence="2" id="KW-1185">Reference proteome</keyword>
<dbReference type="RefSeq" id="WP_191099829.1">
    <property type="nucleotide sequence ID" value="NZ_JACXXF010000004.1"/>
</dbReference>
<dbReference type="InterPro" id="IPR025365">
    <property type="entry name" value="DUF4269"/>
</dbReference>
<gene>
    <name evidence="1" type="ORF">IEG06_10330</name>
</gene>
<name>A0ABR8M0T4_9FLAO</name>
<accession>A0ABR8M0T4</accession>
<sequence length="180" mass="20709">MSEDFITIEYLKHGNKKQKIAYLDLKKHTVLDKLLAFNPILTGTIPIDIDIPNSDLDIICECKNHDAFCLFLKQQFSGYQDFKVYQTIQNTIPSTIATFKTDQFLYEIFGQAIPSKKQNAYRHMLIENEILKQNGLQFKKDIVSLKLKGFKTEPAFAKLLGLKGNPYLALLALEDKYLKN</sequence>
<protein>
    <submittedName>
        <fullName evidence="1">DUF4269 domain-containing protein</fullName>
    </submittedName>
</protein>
<evidence type="ECO:0000313" key="1">
    <source>
        <dbReference type="EMBL" id="MBD3863847.1"/>
    </source>
</evidence>
<organism evidence="1 2">
    <name type="scientific">Olleya marilimosa</name>
    <dbReference type="NCBI Taxonomy" id="272164"/>
    <lineage>
        <taxon>Bacteria</taxon>
        <taxon>Pseudomonadati</taxon>
        <taxon>Bacteroidota</taxon>
        <taxon>Flavobacteriia</taxon>
        <taxon>Flavobacteriales</taxon>
        <taxon>Flavobacteriaceae</taxon>
    </lineage>
</organism>